<reference evidence="1" key="2">
    <citation type="submission" date="2020-06" db="EMBL/GenBank/DDBJ databases">
        <authorList>
            <person name="Sheffer M."/>
        </authorList>
    </citation>
    <scope>NUCLEOTIDE SEQUENCE</scope>
</reference>
<comment type="caution">
    <text evidence="1">The sequence shown here is derived from an EMBL/GenBank/DDBJ whole genome shotgun (WGS) entry which is preliminary data.</text>
</comment>
<dbReference type="AlphaFoldDB" id="A0A8T0FYM0"/>
<protein>
    <submittedName>
        <fullName evidence="1">Uncharacterized protein</fullName>
    </submittedName>
</protein>
<proteinExistence type="predicted"/>
<reference evidence="1" key="1">
    <citation type="journal article" date="2020" name="bioRxiv">
        <title>Chromosome-level reference genome of the European wasp spider Argiope bruennichi: a resource for studies on range expansion and evolutionary adaptation.</title>
        <authorList>
            <person name="Sheffer M.M."/>
            <person name="Hoppe A."/>
            <person name="Krehenwinkel H."/>
            <person name="Uhl G."/>
            <person name="Kuss A.W."/>
            <person name="Jensen L."/>
            <person name="Jensen C."/>
            <person name="Gillespie R.G."/>
            <person name="Hoff K.J."/>
            <person name="Prost S."/>
        </authorList>
    </citation>
    <scope>NUCLEOTIDE SEQUENCE</scope>
</reference>
<organism evidence="1 2">
    <name type="scientific">Argiope bruennichi</name>
    <name type="common">Wasp spider</name>
    <name type="synonym">Aranea bruennichi</name>
    <dbReference type="NCBI Taxonomy" id="94029"/>
    <lineage>
        <taxon>Eukaryota</taxon>
        <taxon>Metazoa</taxon>
        <taxon>Ecdysozoa</taxon>
        <taxon>Arthropoda</taxon>
        <taxon>Chelicerata</taxon>
        <taxon>Arachnida</taxon>
        <taxon>Araneae</taxon>
        <taxon>Araneomorphae</taxon>
        <taxon>Entelegynae</taxon>
        <taxon>Araneoidea</taxon>
        <taxon>Araneidae</taxon>
        <taxon>Argiope</taxon>
    </lineage>
</organism>
<sequence length="249" mass="28417">MTNNDADIQKRLEVYNWESVLGLPNRQCKEAKFLMIDNSENPNVLANETILSQAKEILDRLIAAVDILVDNDPKSDNYNINNVLAEFDDILLEEGNSSFSDVHMIHCHCDSAESIPNLEEECIGQNEEDAEYEHESFDYEMMDMDEDSLAFQRQARNVTFDDMVRGLLSLPPAPDAQRIINPISEEESDNDAEVIVDEPLLSEEGGDGEEVVEEIEFIERMMLYFRETDLFLEEENQGSGDHHLDPPLD</sequence>
<accession>A0A8T0FYM0</accession>
<evidence type="ECO:0000313" key="2">
    <source>
        <dbReference type="Proteomes" id="UP000807504"/>
    </source>
</evidence>
<evidence type="ECO:0000313" key="1">
    <source>
        <dbReference type="EMBL" id="KAF8795796.1"/>
    </source>
</evidence>
<dbReference type="EMBL" id="JABXBU010000001">
    <property type="protein sequence ID" value="KAF8795796.1"/>
    <property type="molecule type" value="Genomic_DNA"/>
</dbReference>
<gene>
    <name evidence="1" type="ORF">HNY73_000255</name>
</gene>
<keyword evidence="2" id="KW-1185">Reference proteome</keyword>
<dbReference type="Proteomes" id="UP000807504">
    <property type="component" value="Unassembled WGS sequence"/>
</dbReference>
<name>A0A8T0FYM0_ARGBR</name>